<dbReference type="CDD" id="cd07750">
    <property type="entry name" value="PolyPPase_VTC_like"/>
    <property type="match status" value="1"/>
</dbReference>
<accession>A0A365Y7J3</accession>
<feature type="domain" description="VTC" evidence="1">
    <location>
        <begin position="30"/>
        <end position="239"/>
    </location>
</feature>
<dbReference type="Pfam" id="PF09359">
    <property type="entry name" value="VTC"/>
    <property type="match status" value="1"/>
</dbReference>
<dbReference type="GO" id="GO:0006799">
    <property type="term" value="P:polyphosphate biosynthetic process"/>
    <property type="evidence" value="ECO:0007669"/>
    <property type="project" value="UniProtKB-ARBA"/>
</dbReference>
<name>A0A365Y7J3_9MICC</name>
<organism evidence="2 3">
    <name type="scientific">Glutamicibacter soli</name>
    <dbReference type="NCBI Taxonomy" id="453836"/>
    <lineage>
        <taxon>Bacteria</taxon>
        <taxon>Bacillati</taxon>
        <taxon>Actinomycetota</taxon>
        <taxon>Actinomycetes</taxon>
        <taxon>Micrococcales</taxon>
        <taxon>Micrococcaceae</taxon>
        <taxon>Glutamicibacter</taxon>
    </lineage>
</organism>
<dbReference type="InterPro" id="IPR018966">
    <property type="entry name" value="VTC_domain"/>
</dbReference>
<dbReference type="RefSeq" id="WP_113608138.1">
    <property type="nucleotide sequence ID" value="NZ_POAF01000013.1"/>
</dbReference>
<dbReference type="InterPro" id="IPR042267">
    <property type="entry name" value="VTC_sf"/>
</dbReference>
<gene>
    <name evidence="2" type="ORF">C1H84_17370</name>
</gene>
<protein>
    <submittedName>
        <fullName evidence="2">Molecular chaperone</fullName>
    </submittedName>
</protein>
<dbReference type="EMBL" id="POAF01000013">
    <property type="protein sequence ID" value="RBL98655.1"/>
    <property type="molecule type" value="Genomic_DNA"/>
</dbReference>
<evidence type="ECO:0000313" key="3">
    <source>
        <dbReference type="Proteomes" id="UP000252167"/>
    </source>
</evidence>
<proteinExistence type="predicted"/>
<comment type="caution">
    <text evidence="2">The sequence shown here is derived from an EMBL/GenBank/DDBJ whole genome shotgun (WGS) entry which is preliminary data.</text>
</comment>
<dbReference type="SUPFAM" id="SSF55154">
    <property type="entry name" value="CYTH-like phosphatases"/>
    <property type="match status" value="1"/>
</dbReference>
<dbReference type="Gene3D" id="3.20.100.30">
    <property type="entry name" value="VTC, catalytic tunnel domain"/>
    <property type="match status" value="1"/>
</dbReference>
<evidence type="ECO:0000313" key="2">
    <source>
        <dbReference type="EMBL" id="RBL98655.1"/>
    </source>
</evidence>
<dbReference type="Proteomes" id="UP000252167">
    <property type="component" value="Unassembled WGS sequence"/>
</dbReference>
<keyword evidence="3" id="KW-1185">Reference proteome</keyword>
<sequence length="263" mass="30068">MNREIVTDWVHQLPSITLEELNDNAALQTRVDRKYILTAAQAGQLLPVLAAGAQVLQIDQLRSFRYSSVYFDTPELASFHLAAHPRRRRFKVRTRSYLDTGACFLEVKTEGAREQTVKERIEHNPAERSNLDAEARDYVRQTLEHELGDCRIDVELLAPVIESSYRRTTLYRAESGSRVTIDEQLRWADPLGRGLLRCNEVVLETKSALNAGEVDRLLWRHGVRPSRISKFATGMGLLHAGLPANRWHQSTKYKITTEFSLQD</sequence>
<evidence type="ECO:0000259" key="1">
    <source>
        <dbReference type="Pfam" id="PF09359"/>
    </source>
</evidence>
<dbReference type="InterPro" id="IPR033469">
    <property type="entry name" value="CYTH-like_dom_sf"/>
</dbReference>
<dbReference type="AlphaFoldDB" id="A0A365Y7J3"/>
<reference evidence="2 3" key="1">
    <citation type="submission" date="2018-01" db="EMBL/GenBank/DDBJ databases">
        <title>Glutamicibacter soli strain NHPC-3 Whole genome sequence and assembly.</title>
        <authorList>
            <person name="Choudhury P."/>
            <person name="Gupta D."/>
            <person name="Sengupta K."/>
            <person name="Jawed A."/>
            <person name="Sultana N."/>
            <person name="Saha P."/>
        </authorList>
    </citation>
    <scope>NUCLEOTIDE SEQUENCE [LARGE SCALE GENOMIC DNA]</scope>
    <source>
        <strain evidence="2 3">NHPC-3</strain>
    </source>
</reference>